<comment type="caution">
    <text evidence="5">The sequence shown here is derived from an EMBL/GenBank/DDBJ whole genome shotgun (WGS) entry which is preliminary data.</text>
</comment>
<feature type="region of interest" description="Disordered" evidence="2">
    <location>
        <begin position="554"/>
        <end position="575"/>
    </location>
</feature>
<evidence type="ECO:0000256" key="2">
    <source>
        <dbReference type="SAM" id="MobiDB-lite"/>
    </source>
</evidence>
<dbReference type="STRING" id="1817814.A2V81_03440"/>
<keyword evidence="3" id="KW-0732">Signal</keyword>
<feature type="domain" description="SLH" evidence="4">
    <location>
        <begin position="600"/>
        <end position="663"/>
    </location>
</feature>
<accession>A0A1F4XLY1</accession>
<organism evidence="5 6">
    <name type="scientific">Candidatus Abawacabacteria bacterium RBG_16_42_10</name>
    <dbReference type="NCBI Taxonomy" id="1817814"/>
    <lineage>
        <taxon>Bacteria</taxon>
        <taxon>Candidatus Abawacaibacteriota</taxon>
    </lineage>
</organism>
<dbReference type="PROSITE" id="PS51272">
    <property type="entry name" value="SLH"/>
    <property type="match status" value="3"/>
</dbReference>
<protein>
    <recommendedName>
        <fullName evidence="4">SLH domain-containing protein</fullName>
    </recommendedName>
</protein>
<evidence type="ECO:0000259" key="4">
    <source>
        <dbReference type="PROSITE" id="PS51272"/>
    </source>
</evidence>
<proteinExistence type="predicted"/>
<dbReference type="Pfam" id="PF00395">
    <property type="entry name" value="SLH"/>
    <property type="match status" value="3"/>
</dbReference>
<feature type="chain" id="PRO_5009515415" description="SLH domain-containing protein" evidence="3">
    <location>
        <begin position="28"/>
        <end position="782"/>
    </location>
</feature>
<name>A0A1F4XLY1_9BACT</name>
<evidence type="ECO:0000256" key="1">
    <source>
        <dbReference type="SAM" id="Coils"/>
    </source>
</evidence>
<evidence type="ECO:0000313" key="5">
    <source>
        <dbReference type="EMBL" id="OGC82657.1"/>
    </source>
</evidence>
<dbReference type="AlphaFoldDB" id="A0A1F4XLY1"/>
<feature type="domain" description="SLH" evidence="4">
    <location>
        <begin position="731"/>
        <end position="782"/>
    </location>
</feature>
<gene>
    <name evidence="5" type="ORF">A2V81_03440</name>
</gene>
<reference evidence="5 6" key="1">
    <citation type="journal article" date="2016" name="Nat. Commun.">
        <title>Thousands of microbial genomes shed light on interconnected biogeochemical processes in an aquifer system.</title>
        <authorList>
            <person name="Anantharaman K."/>
            <person name="Brown C.T."/>
            <person name="Hug L.A."/>
            <person name="Sharon I."/>
            <person name="Castelle C.J."/>
            <person name="Probst A.J."/>
            <person name="Thomas B.C."/>
            <person name="Singh A."/>
            <person name="Wilkins M.J."/>
            <person name="Karaoz U."/>
            <person name="Brodie E.L."/>
            <person name="Williams K.H."/>
            <person name="Hubbard S.S."/>
            <person name="Banfield J.F."/>
        </authorList>
    </citation>
    <scope>NUCLEOTIDE SEQUENCE [LARGE SCALE GENOMIC DNA]</scope>
</reference>
<feature type="domain" description="SLH" evidence="4">
    <location>
        <begin position="664"/>
        <end position="729"/>
    </location>
</feature>
<dbReference type="EMBL" id="MEWR01000001">
    <property type="protein sequence ID" value="OGC82657.1"/>
    <property type="molecule type" value="Genomic_DNA"/>
</dbReference>
<feature type="coiled-coil region" evidence="1">
    <location>
        <begin position="130"/>
        <end position="196"/>
    </location>
</feature>
<dbReference type="InterPro" id="IPR001119">
    <property type="entry name" value="SLH_dom"/>
</dbReference>
<evidence type="ECO:0000313" key="6">
    <source>
        <dbReference type="Proteomes" id="UP000177614"/>
    </source>
</evidence>
<feature type="signal peptide" evidence="3">
    <location>
        <begin position="1"/>
        <end position="27"/>
    </location>
</feature>
<dbReference type="Proteomes" id="UP000177614">
    <property type="component" value="Unassembled WGS sequence"/>
</dbReference>
<sequence length="782" mass="83534">MKSSFSLRKFGALLSATMLVLSFSVPAVFAKSADSAVTVIENKTDDADQLRRDNDAATDLDTTSEINSYFSELTNLVNDVEDEIDAVTTPVSQADFDKVESAYDDFINEVDDAVNQADDLITSTTNQDTFDNEENDLDDEINNADDALDTLRSKITGSSSTGSTTSATVNSVISNINDAEDNVNNLSDEADGIDNSSELESFFEDLINEAADVVDELKRITGSISATDLANLQSAVDDFKDEVDSRINDAEDRVDVLNGQDAVATVTEITSASNMKVTVTTAGTGDFGACPNMSIGTPSSAGTHTFTSVSDVTTATTSITVNTDVNGIAKGDTIQVTDGTNTLSGVVVTVNSTTRVLTFASLTQVAGGDLPSGATTKNLTVTTSASILSTICSTDTDFNNTGSNLSITLSGGDLTGVAVNDTVIVTMNASTSSTDLQDEFNSWEDDYRDNEEDDIDTQMDRIAGGTSGTSSSALVNSVINDIENSEDDVKNLQDDSDAVDTVSELQDYFEDLMSFVNDVEDALKRITGTITQTDFDNIADAVDSFKDEVRQARNDVEDNSSSTSYTDEFDSQDNDLDDEINNMEDALDAVEAKIGTVNPPRTSFFDVFASSEFAVYINALAARGVVNGYPDGSFRPKNNVTRAEFLKMAILAKGLNIAPYQSLASPFVDVPMGHSLRVYVNYAAANGIANGQTVNGVRYFYPERPISRAEAVIILLRIAGIAPGTATTSRFLDVRDAEQIRYIEVAAARGIVRGYNSTTFGPNDFLTREQAAKIVALTNGIV</sequence>
<evidence type="ECO:0000256" key="3">
    <source>
        <dbReference type="SAM" id="SignalP"/>
    </source>
</evidence>
<keyword evidence="1" id="KW-0175">Coiled coil</keyword>